<dbReference type="PANTHER" id="PTHR31157:SF1">
    <property type="entry name" value="SCP DOMAIN-CONTAINING PROTEIN"/>
    <property type="match status" value="1"/>
</dbReference>
<accession>A0A841E3Y2</accession>
<dbReference type="Pfam" id="PF00188">
    <property type="entry name" value="CAP"/>
    <property type="match status" value="1"/>
</dbReference>
<dbReference type="Gene3D" id="3.40.33.10">
    <property type="entry name" value="CAP"/>
    <property type="match status" value="1"/>
</dbReference>
<reference evidence="3 4" key="1">
    <citation type="submission" date="2020-08" db="EMBL/GenBank/DDBJ databases">
        <title>Sequencing the genomes of 1000 actinobacteria strains.</title>
        <authorList>
            <person name="Klenk H.-P."/>
        </authorList>
    </citation>
    <scope>NUCLEOTIDE SEQUENCE [LARGE SCALE GENOMIC DNA]</scope>
    <source>
        <strain evidence="3 4">DSM 44593</strain>
    </source>
</reference>
<dbReference type="AlphaFoldDB" id="A0A841E3Y2"/>
<organism evidence="3 4">
    <name type="scientific">Streptomonospora salina</name>
    <dbReference type="NCBI Taxonomy" id="104205"/>
    <lineage>
        <taxon>Bacteria</taxon>
        <taxon>Bacillati</taxon>
        <taxon>Actinomycetota</taxon>
        <taxon>Actinomycetes</taxon>
        <taxon>Streptosporangiales</taxon>
        <taxon>Nocardiopsidaceae</taxon>
        <taxon>Streptomonospora</taxon>
    </lineage>
</organism>
<dbReference type="CDD" id="cd05379">
    <property type="entry name" value="CAP_bacterial"/>
    <property type="match status" value="1"/>
</dbReference>
<evidence type="ECO:0000313" key="3">
    <source>
        <dbReference type="EMBL" id="MBB5997144.1"/>
    </source>
</evidence>
<dbReference type="Proteomes" id="UP000578077">
    <property type="component" value="Unassembled WGS sequence"/>
</dbReference>
<feature type="compositionally biased region" description="Gly residues" evidence="1">
    <location>
        <begin position="49"/>
        <end position="63"/>
    </location>
</feature>
<dbReference type="EMBL" id="JACHLY010000001">
    <property type="protein sequence ID" value="MBB5997144.1"/>
    <property type="molecule type" value="Genomic_DNA"/>
</dbReference>
<sequence length="246" mass="24498">MLLAAAGPPSANPLTPGSQSDSGSSPGADDALPPAADDFFDTPQSGPPADGGQGAGDGGGGAQPGDPPEAPEAPDPVVEDDTTVGPSPASEEDAPDEEGAEAGDGGQNDGSGGASAGSSGDGAQVSALAREVVELADEERAAVGCDPLRTDPELTEASKAHTRDMAERDYMAHESPEGKGPAERAQEAGYDSWSGENVAAGHTSAASVMEGWMDSPGHRKNILDCDNTEVGVAETDTKWAQNFGTG</sequence>
<name>A0A841E3Y2_9ACTN</name>
<feature type="compositionally biased region" description="Low complexity" evidence="1">
    <location>
        <begin position="16"/>
        <end position="37"/>
    </location>
</feature>
<feature type="domain" description="SCP" evidence="2">
    <location>
        <begin position="136"/>
        <end position="233"/>
    </location>
</feature>
<protein>
    <submittedName>
        <fullName evidence="3">Uncharacterized protein YkwD</fullName>
    </submittedName>
</protein>
<dbReference type="RefSeq" id="WP_312862354.1">
    <property type="nucleotide sequence ID" value="NZ_BAABKT010000003.1"/>
</dbReference>
<dbReference type="PANTHER" id="PTHR31157">
    <property type="entry name" value="SCP DOMAIN-CONTAINING PROTEIN"/>
    <property type="match status" value="1"/>
</dbReference>
<evidence type="ECO:0000313" key="4">
    <source>
        <dbReference type="Proteomes" id="UP000578077"/>
    </source>
</evidence>
<gene>
    <name evidence="3" type="ORF">HNR25_000895</name>
</gene>
<feature type="compositionally biased region" description="Basic and acidic residues" evidence="1">
    <location>
        <begin position="148"/>
        <end position="186"/>
    </location>
</feature>
<feature type="compositionally biased region" description="Acidic residues" evidence="1">
    <location>
        <begin position="90"/>
        <end position="101"/>
    </location>
</feature>
<feature type="compositionally biased region" description="Low complexity" evidence="1">
    <location>
        <begin position="116"/>
        <end position="127"/>
    </location>
</feature>
<feature type="region of interest" description="Disordered" evidence="1">
    <location>
        <begin position="143"/>
        <end position="197"/>
    </location>
</feature>
<evidence type="ECO:0000256" key="1">
    <source>
        <dbReference type="SAM" id="MobiDB-lite"/>
    </source>
</evidence>
<feature type="region of interest" description="Disordered" evidence="1">
    <location>
        <begin position="1"/>
        <end position="129"/>
    </location>
</feature>
<dbReference type="InterPro" id="IPR035940">
    <property type="entry name" value="CAP_sf"/>
</dbReference>
<comment type="caution">
    <text evidence="3">The sequence shown here is derived from an EMBL/GenBank/DDBJ whole genome shotgun (WGS) entry which is preliminary data.</text>
</comment>
<dbReference type="SUPFAM" id="SSF55797">
    <property type="entry name" value="PR-1-like"/>
    <property type="match status" value="1"/>
</dbReference>
<keyword evidence="4" id="KW-1185">Reference proteome</keyword>
<feature type="compositionally biased region" description="Pro residues" evidence="1">
    <location>
        <begin position="65"/>
        <end position="74"/>
    </location>
</feature>
<proteinExistence type="predicted"/>
<dbReference type="InterPro" id="IPR014044">
    <property type="entry name" value="CAP_dom"/>
</dbReference>
<feature type="compositionally biased region" description="Gly residues" evidence="1">
    <location>
        <begin position="102"/>
        <end position="115"/>
    </location>
</feature>
<evidence type="ECO:0000259" key="2">
    <source>
        <dbReference type="Pfam" id="PF00188"/>
    </source>
</evidence>